<evidence type="ECO:0000313" key="1">
    <source>
        <dbReference type="EMBL" id="AKA44176.1"/>
    </source>
</evidence>
<dbReference type="EMBL" id="CP002213">
    <property type="protein sequence ID" value="AKA44176.1"/>
    <property type="molecule type" value="Genomic_DNA"/>
</dbReference>
<dbReference type="PATRIC" id="fig|886882.15.peg.219"/>
<sequence>MRELKQQTKARAFMYFGYHICYNWEECSSMNREVIQMKQVGDQSLFLPEFQRLIGSQKFDFMAINEDENEMVIRLRKQDGSERIQKRERLLKALEQPGGVLKRYPGASEELHAIARRDEEDDRDGSHFE</sequence>
<gene>
    <name evidence="1" type="primary">M1-366</name>
    <name evidence="1" type="ORF">PPSC2_01155</name>
</gene>
<reference evidence="1 2" key="1">
    <citation type="journal article" date="2011" name="J. Bacteriol.">
        <title>Complete genome sequence of Paenibacillus polymyxa SC2, a strain of plant growth-promoting Rhizobacterium with broad-spectrum antimicrobial activity.</title>
        <authorList>
            <person name="Ma M."/>
            <person name="Wang C."/>
            <person name="Ding Y."/>
            <person name="Li L."/>
            <person name="Shen D."/>
            <person name="Jiang X."/>
            <person name="Guan D."/>
            <person name="Cao F."/>
            <person name="Chen H."/>
            <person name="Feng R."/>
            <person name="Wang X."/>
            <person name="Ge Y."/>
            <person name="Yao L."/>
            <person name="Bing X."/>
            <person name="Yang X."/>
            <person name="Li J."/>
            <person name="Du B."/>
        </authorList>
    </citation>
    <scope>NUCLEOTIDE SEQUENCE [LARGE SCALE GENOMIC DNA]</scope>
    <source>
        <strain evidence="1 2">SC2</strain>
    </source>
</reference>
<evidence type="ECO:0000313" key="2">
    <source>
        <dbReference type="Proteomes" id="UP000006868"/>
    </source>
</evidence>
<dbReference type="KEGG" id="ppm:PPSC2_01155"/>
<name>A0A0D5ZC81_PAEPS</name>
<proteinExistence type="predicted"/>
<protein>
    <submittedName>
        <fullName evidence="1">M1-366</fullName>
    </submittedName>
</protein>
<accession>A0A0D5ZC81</accession>
<dbReference type="HOGENOM" id="CLU_1946674_0_0_9"/>
<dbReference type="Proteomes" id="UP000006868">
    <property type="component" value="Chromosome"/>
</dbReference>
<dbReference type="AlphaFoldDB" id="A0A0D5ZC81"/>
<organism evidence="1 2">
    <name type="scientific">Paenibacillus polymyxa (strain SC2)</name>
    <name type="common">Bacillus polymyxa</name>
    <dbReference type="NCBI Taxonomy" id="886882"/>
    <lineage>
        <taxon>Bacteria</taxon>
        <taxon>Bacillati</taxon>
        <taxon>Bacillota</taxon>
        <taxon>Bacilli</taxon>
        <taxon>Bacillales</taxon>
        <taxon>Paenibacillaceae</taxon>
        <taxon>Paenibacillus</taxon>
    </lineage>
</organism>